<protein>
    <recommendedName>
        <fullName evidence="5">Transmembrane protein</fullName>
    </recommendedName>
</protein>
<evidence type="ECO:0000256" key="1">
    <source>
        <dbReference type="SAM" id="MobiDB-lite"/>
    </source>
</evidence>
<evidence type="ECO:0000313" key="3">
    <source>
        <dbReference type="EMBL" id="GMI20457.1"/>
    </source>
</evidence>
<sequence length="142" mass="15139">MARTKTTKAGGGNREGSETKAQRLQRLKDEKVALDACGRILPFAAGAVLLLVFAFALYVRSVPPVEVPVPAAPPTQSIDLADYTNEELGKMAESSPDGEFKSTVEAFLLMRFEAEKRAAEGGREPGEGMMDGAPAAEEVVEL</sequence>
<evidence type="ECO:0000256" key="2">
    <source>
        <dbReference type="SAM" id="Phobius"/>
    </source>
</evidence>
<keyword evidence="2" id="KW-0812">Transmembrane</keyword>
<name>A0ABQ6M6G3_9STRA</name>
<dbReference type="EMBL" id="BRYB01001204">
    <property type="protein sequence ID" value="GMI20457.1"/>
    <property type="molecule type" value="Genomic_DNA"/>
</dbReference>
<proteinExistence type="predicted"/>
<feature type="transmembrane region" description="Helical" evidence="2">
    <location>
        <begin position="40"/>
        <end position="59"/>
    </location>
</feature>
<gene>
    <name evidence="3" type="ORF">TeGR_g4943</name>
</gene>
<keyword evidence="2" id="KW-0472">Membrane</keyword>
<feature type="region of interest" description="Disordered" evidence="1">
    <location>
        <begin position="118"/>
        <end position="142"/>
    </location>
</feature>
<feature type="region of interest" description="Disordered" evidence="1">
    <location>
        <begin position="1"/>
        <end position="22"/>
    </location>
</feature>
<accession>A0ABQ6M6G3</accession>
<dbReference type="Proteomes" id="UP001165060">
    <property type="component" value="Unassembled WGS sequence"/>
</dbReference>
<comment type="caution">
    <text evidence="3">The sequence shown here is derived from an EMBL/GenBank/DDBJ whole genome shotgun (WGS) entry which is preliminary data.</text>
</comment>
<reference evidence="3 4" key="1">
    <citation type="journal article" date="2023" name="Commun. Biol.">
        <title>Genome analysis of Parmales, the sister group of diatoms, reveals the evolutionary specialization of diatoms from phago-mixotrophs to photoautotrophs.</title>
        <authorList>
            <person name="Ban H."/>
            <person name="Sato S."/>
            <person name="Yoshikawa S."/>
            <person name="Yamada K."/>
            <person name="Nakamura Y."/>
            <person name="Ichinomiya M."/>
            <person name="Sato N."/>
            <person name="Blanc-Mathieu R."/>
            <person name="Endo H."/>
            <person name="Kuwata A."/>
            <person name="Ogata H."/>
        </authorList>
    </citation>
    <scope>NUCLEOTIDE SEQUENCE [LARGE SCALE GENOMIC DNA]</scope>
</reference>
<keyword evidence="4" id="KW-1185">Reference proteome</keyword>
<evidence type="ECO:0000313" key="4">
    <source>
        <dbReference type="Proteomes" id="UP001165060"/>
    </source>
</evidence>
<evidence type="ECO:0008006" key="5">
    <source>
        <dbReference type="Google" id="ProtNLM"/>
    </source>
</evidence>
<keyword evidence="2" id="KW-1133">Transmembrane helix</keyword>
<organism evidence="3 4">
    <name type="scientific">Tetraparma gracilis</name>
    <dbReference type="NCBI Taxonomy" id="2962635"/>
    <lineage>
        <taxon>Eukaryota</taxon>
        <taxon>Sar</taxon>
        <taxon>Stramenopiles</taxon>
        <taxon>Ochrophyta</taxon>
        <taxon>Bolidophyceae</taxon>
        <taxon>Parmales</taxon>
        <taxon>Triparmaceae</taxon>
        <taxon>Tetraparma</taxon>
    </lineage>
</organism>